<dbReference type="Proteomes" id="UP001186974">
    <property type="component" value="Unassembled WGS sequence"/>
</dbReference>
<evidence type="ECO:0000313" key="1">
    <source>
        <dbReference type="EMBL" id="KAK3076591.1"/>
    </source>
</evidence>
<organism evidence="1 2">
    <name type="scientific">Coniosporium uncinatum</name>
    <dbReference type="NCBI Taxonomy" id="93489"/>
    <lineage>
        <taxon>Eukaryota</taxon>
        <taxon>Fungi</taxon>
        <taxon>Dikarya</taxon>
        <taxon>Ascomycota</taxon>
        <taxon>Pezizomycotina</taxon>
        <taxon>Dothideomycetes</taxon>
        <taxon>Dothideomycetes incertae sedis</taxon>
        <taxon>Coniosporium</taxon>
    </lineage>
</organism>
<name>A0ACC3DJ13_9PEZI</name>
<evidence type="ECO:0000313" key="2">
    <source>
        <dbReference type="Proteomes" id="UP001186974"/>
    </source>
</evidence>
<proteinExistence type="predicted"/>
<accession>A0ACC3DJ13</accession>
<gene>
    <name evidence="1" type="ORF">LTS18_012606</name>
</gene>
<reference evidence="1" key="1">
    <citation type="submission" date="2024-09" db="EMBL/GenBank/DDBJ databases">
        <title>Black Yeasts Isolated from many extreme environments.</title>
        <authorList>
            <person name="Coleine C."/>
            <person name="Stajich J.E."/>
            <person name="Selbmann L."/>
        </authorList>
    </citation>
    <scope>NUCLEOTIDE SEQUENCE</scope>
    <source>
        <strain evidence="1">CCFEE 5737</strain>
    </source>
</reference>
<feature type="non-terminal residue" evidence="1">
    <location>
        <position position="509"/>
    </location>
</feature>
<dbReference type="EMBL" id="JAWDJW010003800">
    <property type="protein sequence ID" value="KAK3076591.1"/>
    <property type="molecule type" value="Genomic_DNA"/>
</dbReference>
<comment type="caution">
    <text evidence="1">The sequence shown here is derived from an EMBL/GenBank/DDBJ whole genome shotgun (WGS) entry which is preliminary data.</text>
</comment>
<sequence length="509" mass="56705">MLIDGDERVRLSAVRAIEHFDFEGIVQKLGSRGGVSEPGSVLYNLADRVKDRKHSVRLEAMKLIGKIWGIAAGAIAEGSERITILLSPIPSKILDTYYINDPEITALADRVFFESLFPLSYPPIKAKPSQNGASQRVKDSQANGDDVTAEADIDRIRAERGLILVRDLESKAKKVMFARQGNQAASAKFMNAFLKQCEEYNGGVTDKSNKEAKEKLGKLIDYFSKTLPESTKASEDLWKFAKIHDRRSYQLIRFCMAPESDYRKVYKALKEFTKRMDEASGTTATMLDNLTVLLYRASVLFYNRSHVPAILEFSRNDEKALSSTAHDILREISAHNPEVFKAHVQELCRSLETDAPSTKKPNGPGAVEDLKACAGFARRFPKEIPKDRKFLQAMLNFALYGSPPKAAKYAVTILIASADKKEMYTKDIFGQCTKKFEYGSNNYLSRLAALSQLVLLSPKDVVEDEVDDVIDIAINQVLLNPDASSDPILDDSGKELEWAPQLTDATSAK</sequence>
<protein>
    <submittedName>
        <fullName evidence="1">Uncharacterized protein</fullName>
    </submittedName>
</protein>
<keyword evidence="2" id="KW-1185">Reference proteome</keyword>